<evidence type="ECO:0000256" key="5">
    <source>
        <dbReference type="ARBA" id="ARBA00022525"/>
    </source>
</evidence>
<organism evidence="13 14">
    <name type="scientific">Geotrypetes seraphini</name>
    <name type="common">Gaboon caecilian</name>
    <name type="synonym">Caecilia seraphini</name>
    <dbReference type="NCBI Taxonomy" id="260995"/>
    <lineage>
        <taxon>Eukaryota</taxon>
        <taxon>Metazoa</taxon>
        <taxon>Chordata</taxon>
        <taxon>Craniata</taxon>
        <taxon>Vertebrata</taxon>
        <taxon>Euteleostomi</taxon>
        <taxon>Amphibia</taxon>
        <taxon>Gymnophiona</taxon>
        <taxon>Geotrypetes</taxon>
    </lineage>
</organism>
<evidence type="ECO:0000256" key="8">
    <source>
        <dbReference type="PIRNR" id="PIRNR002496"/>
    </source>
</evidence>
<comment type="similarity">
    <text evidence="2 8">Belongs to the chordin family.</text>
</comment>
<evidence type="ECO:0000256" key="9">
    <source>
        <dbReference type="SAM" id="MobiDB-lite"/>
    </source>
</evidence>
<dbReference type="GO" id="GO:0048731">
    <property type="term" value="P:system development"/>
    <property type="evidence" value="ECO:0007669"/>
    <property type="project" value="UniProtKB-ARBA"/>
</dbReference>
<feature type="signal peptide" evidence="10">
    <location>
        <begin position="1"/>
        <end position="23"/>
    </location>
</feature>
<dbReference type="InterPro" id="IPR052278">
    <property type="entry name" value="Chordin-like_regulators"/>
</dbReference>
<feature type="domain" description="VWFC" evidence="11">
    <location>
        <begin position="695"/>
        <end position="755"/>
    </location>
</feature>
<dbReference type="GO" id="GO:0009953">
    <property type="term" value="P:dorsal/ventral pattern formation"/>
    <property type="evidence" value="ECO:0007669"/>
    <property type="project" value="TreeGrafter"/>
</dbReference>
<dbReference type="GO" id="GO:0005615">
    <property type="term" value="C:extracellular space"/>
    <property type="evidence" value="ECO:0007669"/>
    <property type="project" value="TreeGrafter"/>
</dbReference>
<feature type="domain" description="VWFC" evidence="11">
    <location>
        <begin position="46"/>
        <end position="123"/>
    </location>
</feature>
<evidence type="ECO:0000313" key="13">
    <source>
        <dbReference type="Proteomes" id="UP000515159"/>
    </source>
</evidence>
<feature type="compositionally biased region" description="Basic and acidic residues" evidence="9">
    <location>
        <begin position="136"/>
        <end position="148"/>
    </location>
</feature>
<dbReference type="SMART" id="SM00214">
    <property type="entry name" value="VWC"/>
    <property type="match status" value="4"/>
</dbReference>
<feature type="chain" id="PRO_5027940447" description="Chordin" evidence="10">
    <location>
        <begin position="24"/>
        <end position="947"/>
    </location>
</feature>
<dbReference type="SMART" id="SM00754">
    <property type="entry name" value="CHRD"/>
    <property type="match status" value="4"/>
</dbReference>
<sequence>MRPLVPPLLILLLSVCPWTGASSRAKSLLPIQPEQEPASHRPLAGAGCSFGGRFYALEEVWNPDLGEPFGVMHCVLCSCEPQQRTRRGKATGKVYCKNIREDCLSLVCSDPVLQQGNCCKSCRKVAQKPSRFLSDGSEHLEKEDELHSDQTYLSSDEVSQDDSRSEFVALLTSSPQSWSPASSGVAKARFTLLRSSLTFSINYERLGQPIRVRFSDSDGSVLFEHPVQRMLSPQDNMICGMWRNLQRSNLQLLRTAQIFVSLVTGRVEGELHGKIIKHRALFAETFSALLKPVDTGLLGIGGIAMLALSDVEDSLHFVLMSKGLLDRAGKSHSSVPLRIQILHQKHLLREVRASVKAEESDFAEVLTNLSSLEMFWLAQGQLRISVEVEGRQNLRISGYITVKKSCDTIQSVLSGGDSLIPTKTGAVGSAKFMLHNNGTLEYWVQVAGTTSEVIRITLETKPRRKNKRNILYDLSQDYRNGQAAGMWELMNARDVHLLLQSELFLSVATKECEEEELRGQILPLLYSGLRARYQDLPVLLAGQFVSPPVRTSSAGHAWVSLDEQCHLNYEIVVGGLGKAEDGTLQAHLHGFAEIGEFDGNSQEHKRLLKGFYGSEAQGILKDLGSKLLQHLNRGTAFIQVSTKAHPQGEIRGRVFLSNRCESAVLMVAPQQMEHEHKLFEEGKTTDPEELKKNHNSCFFEGQLRPHGTSWAPNYDKKCSVCSCQKRTVICDPVICQPLNCSFPAYLDDHCCPVCEEKKDSPELKEAEKPELSSEGCYYDGDRSWRAAGTRWHPVVPPFGLIKCAVCTCRGATGEVHCEKVQCPQLSCSNPVRVTPSDCCKKCQDEKSVLELSDMMQSDAPRACKFGRHWYLNNERWHPFVPPFGEMKCVSCWCMEGVTQCQRHDCSNVTCNSNMKAESRCCSKCKDSFSHEEQEKLKAEGKRGSWSR</sequence>
<dbReference type="Proteomes" id="UP000515159">
    <property type="component" value="Chromosome 9"/>
</dbReference>
<evidence type="ECO:0000256" key="1">
    <source>
        <dbReference type="ARBA" id="ARBA00004613"/>
    </source>
</evidence>
<feature type="domain" description="CHRD" evidence="12">
    <location>
        <begin position="163"/>
        <end position="280"/>
    </location>
</feature>
<evidence type="ECO:0000256" key="2">
    <source>
        <dbReference type="ARBA" id="ARBA00007156"/>
    </source>
</evidence>
<keyword evidence="7" id="KW-0325">Glycoprotein</keyword>
<evidence type="ECO:0000259" key="11">
    <source>
        <dbReference type="PROSITE" id="PS50184"/>
    </source>
</evidence>
<dbReference type="Pfam" id="PF00093">
    <property type="entry name" value="VWC"/>
    <property type="match status" value="2"/>
</dbReference>
<dbReference type="AlphaFoldDB" id="A0A6P8SEL2"/>
<dbReference type="SUPFAM" id="SSF57603">
    <property type="entry name" value="FnI-like domain"/>
    <property type="match status" value="4"/>
</dbReference>
<evidence type="ECO:0000259" key="12">
    <source>
        <dbReference type="PROSITE" id="PS50933"/>
    </source>
</evidence>
<evidence type="ECO:0000256" key="7">
    <source>
        <dbReference type="ARBA" id="ARBA00023180"/>
    </source>
</evidence>
<dbReference type="GO" id="GO:0030514">
    <property type="term" value="P:negative regulation of BMP signaling pathway"/>
    <property type="evidence" value="ECO:0007669"/>
    <property type="project" value="TreeGrafter"/>
</dbReference>
<comment type="subcellular location">
    <subcellularLocation>
        <location evidence="1">Secreted</location>
    </subcellularLocation>
</comment>
<dbReference type="PANTHER" id="PTHR46526">
    <property type="entry name" value="CHORDIN"/>
    <property type="match status" value="1"/>
</dbReference>
<evidence type="ECO:0000256" key="3">
    <source>
        <dbReference type="ARBA" id="ARBA00016968"/>
    </source>
</evidence>
<evidence type="ECO:0000256" key="4">
    <source>
        <dbReference type="ARBA" id="ARBA00022473"/>
    </source>
</evidence>
<dbReference type="OrthoDB" id="9829321at2759"/>
<feature type="domain" description="CHRD" evidence="12">
    <location>
        <begin position="282"/>
        <end position="404"/>
    </location>
</feature>
<dbReference type="PROSITE" id="PS50184">
    <property type="entry name" value="VWFC_2"/>
    <property type="match status" value="3"/>
</dbReference>
<reference evidence="14" key="1">
    <citation type="submission" date="2025-08" db="UniProtKB">
        <authorList>
            <consortium name="RefSeq"/>
        </authorList>
    </citation>
    <scope>IDENTIFICATION</scope>
</reference>
<dbReference type="PROSITE" id="PS01208">
    <property type="entry name" value="VWFC_1"/>
    <property type="match status" value="1"/>
</dbReference>
<gene>
    <name evidence="14" type="primary">CHRD</name>
</gene>
<dbReference type="PANTHER" id="PTHR46526:SF1">
    <property type="entry name" value="CHORDIN"/>
    <property type="match status" value="1"/>
</dbReference>
<dbReference type="Gene3D" id="6.20.200.20">
    <property type="match status" value="3"/>
</dbReference>
<dbReference type="InterPro" id="IPR001007">
    <property type="entry name" value="VWF_dom"/>
</dbReference>
<keyword evidence="6" id="KW-0677">Repeat</keyword>
<feature type="region of interest" description="Disordered" evidence="9">
    <location>
        <begin position="133"/>
        <end position="158"/>
    </location>
</feature>
<name>A0A6P8SEL2_GEOSA</name>
<keyword evidence="10" id="KW-0732">Signal</keyword>
<dbReference type="PROSITE" id="PS50933">
    <property type="entry name" value="CHRD"/>
    <property type="match status" value="4"/>
</dbReference>
<evidence type="ECO:0000256" key="10">
    <source>
        <dbReference type="SAM" id="SignalP"/>
    </source>
</evidence>
<feature type="domain" description="CHRD" evidence="12">
    <location>
        <begin position="532"/>
        <end position="659"/>
    </location>
</feature>
<dbReference type="Pfam" id="PF07452">
    <property type="entry name" value="CHRD"/>
    <property type="match status" value="2"/>
</dbReference>
<dbReference type="KEGG" id="gsh:117367047"/>
<feature type="domain" description="CHRD" evidence="12">
    <location>
        <begin position="405"/>
        <end position="526"/>
    </location>
</feature>
<dbReference type="FunCoup" id="A0A6P8SEL2">
    <property type="interactions" value="250"/>
</dbReference>
<evidence type="ECO:0000313" key="14">
    <source>
        <dbReference type="RefSeq" id="XP_033815143.1"/>
    </source>
</evidence>
<keyword evidence="13" id="KW-1185">Reference proteome</keyword>
<dbReference type="GeneID" id="117367047"/>
<accession>A0A6P8SEL2</accession>
<keyword evidence="4 8" id="KW-0217">Developmental protein</keyword>
<keyword evidence="5" id="KW-0964">Secreted</keyword>
<proteinExistence type="inferred from homology"/>
<dbReference type="CTD" id="8646"/>
<dbReference type="InterPro" id="IPR010895">
    <property type="entry name" value="CHRD"/>
</dbReference>
<dbReference type="InParanoid" id="A0A6P8SEL2"/>
<feature type="domain" description="VWFC" evidence="11">
    <location>
        <begin position="774"/>
        <end position="843"/>
    </location>
</feature>
<dbReference type="InterPro" id="IPR016353">
    <property type="entry name" value="Chordin"/>
</dbReference>
<evidence type="ECO:0000256" key="6">
    <source>
        <dbReference type="ARBA" id="ARBA00022737"/>
    </source>
</evidence>
<protein>
    <recommendedName>
        <fullName evidence="3 8">Chordin</fullName>
    </recommendedName>
</protein>
<dbReference type="PIRSF" id="PIRSF002496">
    <property type="entry name" value="Chordin"/>
    <property type="match status" value="1"/>
</dbReference>
<dbReference type="RefSeq" id="XP_033815143.1">
    <property type="nucleotide sequence ID" value="XM_033959252.1"/>
</dbReference>
<dbReference type="GO" id="GO:0036122">
    <property type="term" value="F:BMP binding"/>
    <property type="evidence" value="ECO:0007669"/>
    <property type="project" value="TreeGrafter"/>
</dbReference>